<dbReference type="PANTHER" id="PTHR36427">
    <property type="entry name" value="54S RIBOSOMAL PROTEIN L1, MITOCHONDRIAL"/>
    <property type="match status" value="1"/>
</dbReference>
<comment type="similarity">
    <text evidence="1">Belongs to the universal ribosomal protein uL1 family.</text>
</comment>
<sequence length="118" mass="13118">MKRSKKYLSAVSMIDLKKLYDLTQAIELLKKTKIVKFDSTVECSLSLNLDPKKVEQNIRGALILPHGSGKQLKVAVITKGLKLKEAEAAQADYVGGPELVDKISKDWMDFDILVTTPD</sequence>
<proteinExistence type="inferred from homology"/>
<dbReference type="SUPFAM" id="SSF56808">
    <property type="entry name" value="Ribosomal protein L1"/>
    <property type="match status" value="1"/>
</dbReference>
<dbReference type="Gene3D" id="3.30.190.20">
    <property type="match status" value="1"/>
</dbReference>
<keyword evidence="9" id="KW-1185">Reference proteome</keyword>
<evidence type="ECO:0000313" key="8">
    <source>
        <dbReference type="EMBL" id="PQP79014.1"/>
    </source>
</evidence>
<accession>A0A2S8NSM8</accession>
<comment type="caution">
    <text evidence="8">The sequence shown here is derived from an EMBL/GenBank/DDBJ whole genome shotgun (WGS) entry which is preliminary data.</text>
</comment>
<dbReference type="Pfam" id="PF00687">
    <property type="entry name" value="Ribosomal_L1"/>
    <property type="match status" value="1"/>
</dbReference>
<keyword evidence="5" id="KW-0687">Ribonucleoprotein</keyword>
<dbReference type="EMBL" id="PUUG01000114">
    <property type="protein sequence ID" value="PQP79014.1"/>
    <property type="molecule type" value="Genomic_DNA"/>
</dbReference>
<dbReference type="GO" id="GO:0005840">
    <property type="term" value="C:ribosome"/>
    <property type="evidence" value="ECO:0007669"/>
    <property type="project" value="UniProtKB-KW"/>
</dbReference>
<evidence type="ECO:0000256" key="7">
    <source>
        <dbReference type="ARBA" id="ARBA00035452"/>
    </source>
</evidence>
<feature type="non-terminal residue" evidence="8">
    <location>
        <position position="118"/>
    </location>
</feature>
<name>A0A2S8NSM8_9MOLU</name>
<keyword evidence="2" id="KW-0678">Repressor</keyword>
<evidence type="ECO:0000256" key="3">
    <source>
        <dbReference type="ARBA" id="ARBA00022845"/>
    </source>
</evidence>
<dbReference type="GO" id="GO:1990904">
    <property type="term" value="C:ribonucleoprotein complex"/>
    <property type="evidence" value="ECO:0007669"/>
    <property type="project" value="UniProtKB-KW"/>
</dbReference>
<dbReference type="CDD" id="cd00403">
    <property type="entry name" value="Ribosomal_L1"/>
    <property type="match status" value="1"/>
</dbReference>
<evidence type="ECO:0000256" key="5">
    <source>
        <dbReference type="ARBA" id="ARBA00023274"/>
    </source>
</evidence>
<dbReference type="PANTHER" id="PTHR36427:SF3">
    <property type="entry name" value="LARGE RIBOSOMAL SUBUNIT PROTEIN UL1M"/>
    <property type="match status" value="1"/>
</dbReference>
<protein>
    <recommendedName>
        <fullName evidence="6">Large ribosomal subunit protein uL1</fullName>
    </recommendedName>
    <alternativeName>
        <fullName evidence="7">50S ribosomal protein L1</fullName>
    </alternativeName>
</protein>
<organism evidence="8 9">
    <name type="scientific">Candidatus Phytoplasma phoenicium</name>
    <dbReference type="NCBI Taxonomy" id="198422"/>
    <lineage>
        <taxon>Bacteria</taxon>
        <taxon>Bacillati</taxon>
        <taxon>Mycoplasmatota</taxon>
        <taxon>Mollicutes</taxon>
        <taxon>Acholeplasmatales</taxon>
        <taxon>Acholeplasmataceae</taxon>
        <taxon>Candidatus Phytoplasma</taxon>
        <taxon>16SrIX (Pigeon pea witches'-broom group)</taxon>
    </lineage>
</organism>
<reference evidence="8 9" key="1">
    <citation type="submission" date="2018-02" db="EMBL/GenBank/DDBJ databases">
        <title>Metagenomics reveals mixed infection of spiroplasma and phytoplasma in chicory.</title>
        <authorList>
            <person name="Polano C."/>
            <person name="Moruzzi S."/>
            <person name="Ermacora P."/>
            <person name="Ferrini F."/>
            <person name="Martini M."/>
            <person name="Firrao G."/>
        </authorList>
    </citation>
    <scope>NUCLEOTIDE SEQUENCE [LARGE SCALE GENOMIC DNA]</scope>
    <source>
        <strain evidence="8 9">ChiP</strain>
    </source>
</reference>
<gene>
    <name evidence="8" type="ORF">C6B37_02735</name>
</gene>
<dbReference type="InterPro" id="IPR028364">
    <property type="entry name" value="Ribosomal_uL1/biogenesis"/>
</dbReference>
<evidence type="ECO:0000256" key="6">
    <source>
        <dbReference type="ARBA" id="ARBA00035241"/>
    </source>
</evidence>
<evidence type="ECO:0000313" key="9">
    <source>
        <dbReference type="Proteomes" id="UP000238672"/>
    </source>
</evidence>
<dbReference type="GO" id="GO:0006417">
    <property type="term" value="P:regulation of translation"/>
    <property type="evidence" value="ECO:0007669"/>
    <property type="project" value="UniProtKB-KW"/>
</dbReference>
<evidence type="ECO:0000256" key="2">
    <source>
        <dbReference type="ARBA" id="ARBA00022491"/>
    </source>
</evidence>
<evidence type="ECO:0000256" key="1">
    <source>
        <dbReference type="ARBA" id="ARBA00010531"/>
    </source>
</evidence>
<dbReference type="AlphaFoldDB" id="A0A2S8NSM8"/>
<dbReference type="Proteomes" id="UP000238672">
    <property type="component" value="Unassembled WGS sequence"/>
</dbReference>
<evidence type="ECO:0000256" key="4">
    <source>
        <dbReference type="ARBA" id="ARBA00022980"/>
    </source>
</evidence>
<keyword evidence="3" id="KW-0810">Translation regulation</keyword>
<dbReference type="InterPro" id="IPR023674">
    <property type="entry name" value="Ribosomal_uL1-like"/>
</dbReference>
<keyword evidence="4 8" id="KW-0689">Ribosomal protein</keyword>